<accession>A0A5C7SQM6</accession>
<feature type="domain" description="Glycosyltransferase subfamily 4-like N-terminal" evidence="4">
    <location>
        <begin position="21"/>
        <end position="152"/>
    </location>
</feature>
<name>A0A5C7SQM6_THASP</name>
<dbReference type="Gene3D" id="3.40.50.2000">
    <property type="entry name" value="Glycogen Phosphorylase B"/>
    <property type="match status" value="2"/>
</dbReference>
<dbReference type="InterPro" id="IPR028098">
    <property type="entry name" value="Glyco_trans_4-like_N"/>
</dbReference>
<dbReference type="Proteomes" id="UP000321192">
    <property type="component" value="Unassembled WGS sequence"/>
</dbReference>
<dbReference type="PANTHER" id="PTHR12526">
    <property type="entry name" value="GLYCOSYLTRANSFERASE"/>
    <property type="match status" value="1"/>
</dbReference>
<evidence type="ECO:0000313" key="5">
    <source>
        <dbReference type="EMBL" id="TXH85115.1"/>
    </source>
</evidence>
<reference evidence="5 6" key="1">
    <citation type="submission" date="2018-09" db="EMBL/GenBank/DDBJ databases">
        <title>Metagenome Assembled Genomes from an Advanced Water Purification Facility.</title>
        <authorList>
            <person name="Stamps B.W."/>
            <person name="Spear J.R."/>
        </authorList>
    </citation>
    <scope>NUCLEOTIDE SEQUENCE [LARGE SCALE GENOMIC DNA]</scope>
    <source>
        <strain evidence="5">Bin_27_1</strain>
    </source>
</reference>
<dbReference type="Pfam" id="PF00534">
    <property type="entry name" value="Glycos_transf_1"/>
    <property type="match status" value="1"/>
</dbReference>
<organism evidence="5 6">
    <name type="scientific">Thauera aminoaromatica</name>
    <dbReference type="NCBI Taxonomy" id="164330"/>
    <lineage>
        <taxon>Bacteria</taxon>
        <taxon>Pseudomonadati</taxon>
        <taxon>Pseudomonadota</taxon>
        <taxon>Betaproteobacteria</taxon>
        <taxon>Rhodocyclales</taxon>
        <taxon>Zoogloeaceae</taxon>
        <taxon>Thauera</taxon>
    </lineage>
</organism>
<dbReference type="Pfam" id="PF13439">
    <property type="entry name" value="Glyco_transf_4"/>
    <property type="match status" value="1"/>
</dbReference>
<comment type="caution">
    <text evidence="5">The sequence shown here is derived from an EMBL/GenBank/DDBJ whole genome shotgun (WGS) entry which is preliminary data.</text>
</comment>
<evidence type="ECO:0000313" key="6">
    <source>
        <dbReference type="Proteomes" id="UP000321192"/>
    </source>
</evidence>
<dbReference type="RefSeq" id="WP_276658592.1">
    <property type="nucleotide sequence ID" value="NZ_SSFD01000157.1"/>
</dbReference>
<evidence type="ECO:0000256" key="2">
    <source>
        <dbReference type="ARBA" id="ARBA00022679"/>
    </source>
</evidence>
<dbReference type="SUPFAM" id="SSF53756">
    <property type="entry name" value="UDP-Glycosyltransferase/glycogen phosphorylase"/>
    <property type="match status" value="1"/>
</dbReference>
<evidence type="ECO:0000259" key="3">
    <source>
        <dbReference type="Pfam" id="PF00534"/>
    </source>
</evidence>
<protein>
    <submittedName>
        <fullName evidence="5">Glycosyltransferase</fullName>
    </submittedName>
</protein>
<proteinExistence type="predicted"/>
<gene>
    <name evidence="5" type="ORF">E6Q80_10205</name>
</gene>
<dbReference type="EMBL" id="SSFD01000157">
    <property type="protein sequence ID" value="TXH85115.1"/>
    <property type="molecule type" value="Genomic_DNA"/>
</dbReference>
<dbReference type="AlphaFoldDB" id="A0A5C7SQM6"/>
<keyword evidence="1" id="KW-0328">Glycosyltransferase</keyword>
<keyword evidence="2 5" id="KW-0808">Transferase</keyword>
<dbReference type="PANTHER" id="PTHR12526:SF510">
    <property type="entry name" value="D-INOSITOL 3-PHOSPHATE GLYCOSYLTRANSFERASE"/>
    <property type="match status" value="1"/>
</dbReference>
<dbReference type="InterPro" id="IPR001296">
    <property type="entry name" value="Glyco_trans_1"/>
</dbReference>
<dbReference type="GO" id="GO:0016757">
    <property type="term" value="F:glycosyltransferase activity"/>
    <property type="evidence" value="ECO:0007669"/>
    <property type="project" value="UniProtKB-KW"/>
</dbReference>
<feature type="domain" description="Glycosyl transferase family 1" evidence="3">
    <location>
        <begin position="170"/>
        <end position="322"/>
    </location>
</feature>
<sequence>MNILNAVYGDSTGGRWGATLKTARLLAEEGHSVTLLIDPVDLPNVPADFVGPGLDVVTLRNSGHYDLIASWKASRLLRARRIDAVIAHSGRAIHMLKRAAPPTVPVIAFNHSHNIKRTLKADAFFCITPYMQQIVEAATGGAKPSFVISNAVSIPPEEALADPTGGVFSIGAIGRMVPNKGFRHLLDALALLAADGVAFRAQIAGDGEERAALQKRADELGLADRVGFLGWLDPADKPAFFNSLDVMCFTSEWETQGIVILESFAWNKALIGTAIDGPSSCYADGETALVVPPADPPALAAALRRLHDDRALRQRLARNGRQAAIKHYSNEVVAQLLDRCVCQLVSDACAGRLR</sequence>
<evidence type="ECO:0000256" key="1">
    <source>
        <dbReference type="ARBA" id="ARBA00022676"/>
    </source>
</evidence>
<evidence type="ECO:0000259" key="4">
    <source>
        <dbReference type="Pfam" id="PF13439"/>
    </source>
</evidence>